<feature type="region of interest" description="Disordered" evidence="8">
    <location>
        <begin position="53"/>
        <end position="202"/>
    </location>
</feature>
<organism evidence="11 12">
    <name type="scientific">Fasciola hepatica</name>
    <name type="common">Liver fluke</name>
    <dbReference type="NCBI Taxonomy" id="6192"/>
    <lineage>
        <taxon>Eukaryota</taxon>
        <taxon>Metazoa</taxon>
        <taxon>Spiralia</taxon>
        <taxon>Lophotrochozoa</taxon>
        <taxon>Platyhelminthes</taxon>
        <taxon>Trematoda</taxon>
        <taxon>Digenea</taxon>
        <taxon>Plagiorchiida</taxon>
        <taxon>Echinostomata</taxon>
        <taxon>Echinostomatoidea</taxon>
        <taxon>Fasciolidae</taxon>
        <taxon>Fasciola</taxon>
    </lineage>
</organism>
<dbReference type="PANTHER" id="PTHR22597">
    <property type="entry name" value="POLYCOMB GROUP PROTEIN"/>
    <property type="match status" value="1"/>
</dbReference>
<dbReference type="GO" id="GO:0035098">
    <property type="term" value="C:ESC/E(Z) complex"/>
    <property type="evidence" value="ECO:0007669"/>
    <property type="project" value="TreeGrafter"/>
</dbReference>
<feature type="compositionally biased region" description="Basic residues" evidence="8">
    <location>
        <begin position="66"/>
        <end position="83"/>
    </location>
</feature>
<feature type="region of interest" description="Disordered" evidence="8">
    <location>
        <begin position="1"/>
        <end position="34"/>
    </location>
</feature>
<feature type="domain" description="Polycomb protein SUZ12-like zinc finger" evidence="10">
    <location>
        <begin position="727"/>
        <end position="799"/>
    </location>
</feature>
<evidence type="ECO:0000259" key="10">
    <source>
        <dbReference type="Pfam" id="PF23320"/>
    </source>
</evidence>
<evidence type="ECO:0000256" key="1">
    <source>
        <dbReference type="ARBA" id="ARBA00007416"/>
    </source>
</evidence>
<proteinExistence type="inferred from homology"/>
<keyword evidence="5" id="KW-0156">Chromatin regulator</keyword>
<dbReference type="Proteomes" id="UP000230066">
    <property type="component" value="Unassembled WGS sequence"/>
</dbReference>
<evidence type="ECO:0000313" key="12">
    <source>
        <dbReference type="Proteomes" id="UP000230066"/>
    </source>
</evidence>
<evidence type="ECO:0000256" key="7">
    <source>
        <dbReference type="ARBA" id="ARBA00023163"/>
    </source>
</evidence>
<feature type="region of interest" description="Disordered" evidence="8">
    <location>
        <begin position="450"/>
        <end position="476"/>
    </location>
</feature>
<dbReference type="GO" id="GO:0006325">
    <property type="term" value="P:chromatin organization"/>
    <property type="evidence" value="ECO:0007669"/>
    <property type="project" value="UniProtKB-KW"/>
</dbReference>
<name>A0A4E0RKT3_FASHE</name>
<evidence type="ECO:0000256" key="2">
    <source>
        <dbReference type="ARBA" id="ARBA00022723"/>
    </source>
</evidence>
<feature type="domain" description="Polycomb protein VEFS-Box" evidence="9">
    <location>
        <begin position="893"/>
        <end position="1013"/>
    </location>
</feature>
<dbReference type="AlphaFoldDB" id="A0A4E0RKT3"/>
<dbReference type="GO" id="GO:0016586">
    <property type="term" value="C:RSC-type complex"/>
    <property type="evidence" value="ECO:0007669"/>
    <property type="project" value="TreeGrafter"/>
</dbReference>
<reference evidence="11" key="1">
    <citation type="submission" date="2019-03" db="EMBL/GenBank/DDBJ databases">
        <title>Improved annotation for the trematode Fasciola hepatica.</title>
        <authorList>
            <person name="Choi Y.-J."/>
            <person name="Martin J."/>
            <person name="Mitreva M."/>
        </authorList>
    </citation>
    <scope>NUCLEOTIDE SEQUENCE [LARGE SCALE GENOMIC DNA]</scope>
</reference>
<evidence type="ECO:0000259" key="9">
    <source>
        <dbReference type="Pfam" id="PF09733"/>
    </source>
</evidence>
<dbReference type="EMBL" id="JXXN02000150">
    <property type="protein sequence ID" value="THD28445.1"/>
    <property type="molecule type" value="Genomic_DNA"/>
</dbReference>
<keyword evidence="7" id="KW-0804">Transcription</keyword>
<feature type="compositionally biased region" description="Polar residues" evidence="8">
    <location>
        <begin position="149"/>
        <end position="167"/>
    </location>
</feature>
<feature type="region of interest" description="Disordered" evidence="8">
    <location>
        <begin position="532"/>
        <end position="562"/>
    </location>
</feature>
<feature type="compositionally biased region" description="Low complexity" evidence="8">
    <location>
        <begin position="102"/>
        <end position="118"/>
    </location>
</feature>
<evidence type="ECO:0000256" key="4">
    <source>
        <dbReference type="ARBA" id="ARBA00022833"/>
    </source>
</evidence>
<keyword evidence="12" id="KW-1185">Reference proteome</keyword>
<comment type="similarity">
    <text evidence="1">Belongs to the VEFS (VRN2-EMF2-FIS2-SU(Z)12) family.</text>
</comment>
<evidence type="ECO:0000256" key="8">
    <source>
        <dbReference type="SAM" id="MobiDB-lite"/>
    </source>
</evidence>
<dbReference type="InterPro" id="IPR057540">
    <property type="entry name" value="Znf_SUZ12"/>
</dbReference>
<keyword evidence="3" id="KW-0863">Zinc-finger</keyword>
<keyword evidence="4" id="KW-0862">Zinc</keyword>
<evidence type="ECO:0000256" key="5">
    <source>
        <dbReference type="ARBA" id="ARBA00022853"/>
    </source>
</evidence>
<evidence type="ECO:0000256" key="3">
    <source>
        <dbReference type="ARBA" id="ARBA00022771"/>
    </source>
</evidence>
<dbReference type="Pfam" id="PF23320">
    <property type="entry name" value="Zn_SUZ12"/>
    <property type="match status" value="1"/>
</dbReference>
<feature type="compositionally biased region" description="Basic residues" evidence="8">
    <location>
        <begin position="173"/>
        <end position="185"/>
    </location>
</feature>
<feature type="compositionally biased region" description="Basic and acidic residues" evidence="8">
    <location>
        <begin position="1"/>
        <end position="25"/>
    </location>
</feature>
<dbReference type="GO" id="GO:0031490">
    <property type="term" value="F:chromatin DNA binding"/>
    <property type="evidence" value="ECO:0007669"/>
    <property type="project" value="TreeGrafter"/>
</dbReference>
<dbReference type="GO" id="GO:0008270">
    <property type="term" value="F:zinc ion binding"/>
    <property type="evidence" value="ECO:0007669"/>
    <property type="project" value="UniProtKB-KW"/>
</dbReference>
<dbReference type="InterPro" id="IPR019135">
    <property type="entry name" value="Polycomb_protein_VEFS-Box"/>
</dbReference>
<evidence type="ECO:0000313" key="11">
    <source>
        <dbReference type="EMBL" id="THD28445.1"/>
    </source>
</evidence>
<gene>
    <name evidence="11" type="ORF">D915_000775</name>
</gene>
<comment type="caution">
    <text evidence="11">The sequence shown here is derived from an EMBL/GenBank/DDBJ whole genome shotgun (WGS) entry which is preliminary data.</text>
</comment>
<keyword evidence="6" id="KW-0805">Transcription regulation</keyword>
<dbReference type="Pfam" id="PF09733">
    <property type="entry name" value="VEFS-Box"/>
    <property type="match status" value="1"/>
</dbReference>
<dbReference type="PANTHER" id="PTHR22597:SF0">
    <property type="entry name" value="POLYCOMB PROTEIN SUZ12"/>
    <property type="match status" value="1"/>
</dbReference>
<feature type="compositionally biased region" description="Low complexity" evidence="8">
    <location>
        <begin position="85"/>
        <end position="95"/>
    </location>
</feature>
<protein>
    <submittedName>
        <fullName evidence="11">Uncharacterized protein</fullName>
    </submittedName>
</protein>
<feature type="compositionally biased region" description="Polar residues" evidence="8">
    <location>
        <begin position="192"/>
        <end position="202"/>
    </location>
</feature>
<evidence type="ECO:0000256" key="6">
    <source>
        <dbReference type="ARBA" id="ARBA00023015"/>
    </source>
</evidence>
<accession>A0A4E0RKT3</accession>
<feature type="compositionally biased region" description="Polar residues" evidence="8">
    <location>
        <begin position="450"/>
        <end position="461"/>
    </location>
</feature>
<dbReference type="CDD" id="cd21551">
    <property type="entry name" value="VEFS-box_SUZ12"/>
    <property type="match status" value="1"/>
</dbReference>
<keyword evidence="2" id="KW-0479">Metal-binding</keyword>
<sequence length="1066" mass="118352">MDTSFDHETETPESSQHKGSVDRRNRFNHRCPKRCAPGACARSPYRCAASRGLHRARSRNVTNGHCRSKQAVKRRRAPPRRTSVHQARLQRQQRTAARRSHAQSSQHTTSNSSSPLLLPRHRSASRKAFSVPLQKSKKLGSPPAEDNAITEQKSTASRTSSLSVTRRATSRVYFRRPSRYKRRKTPGISVRSAGSSDASKSVHSTKAEVINGWEQKSANFSLQECHEAFIKAFAIPTHLYRYLAQRHHQKPLFLDRNLSYLRPPPSTVPSERTQKTSVNTIAERLRGQITRSSSTLKILSKQDLTIDLWDALGIPNYLSPHWPLEIQMIFEGFYDSDKEVDWVTVDASVNLVFRFGWSWRHKTCPSDTLVSPCQTPIPLACHHPARGIDHSPSAVSNALTDCRFSPLDVIDQAKWITSGSRLSSGQLELRVNAVERRWLKRRDINRASVLPSSETASTNSTADRDQTVETTVSAPKNKPGLSGASYPVHYVTAPLPLFYPSSVSGSLHQSHPLLLTPGLYELRLGVDHSSTSHSGLADKLASEGKRVPNGSSIDNGAHDAASTSDSVVTSTSEFPLGTVCSSDEVSSVTSQTSGAVSGRIEWRRVRFPRASDALDEYNRWPTLKFRVVWHGEAGEKDEPSLTGVRNGHLVNGTRDGKVSLIKTLPISIASRNSLKSSVRRISAELSPLRTGIQSLSGCLSKTEICGARPRSTDTDQPSEVGPTALRPVAYRFLYMGHLQQWSESKNLVCPWCQLNCGRARSRGLEALLIHLRSTHPRFRFKAFWGPSRAHLSLEVSLNEAYDGSNDCGLRRWTAEDGYSGHAVMAPGQLLGGWTGLGLTSDRESNASRSLTLAGCASRVSRPIRRLPYTHLIFWRGAERSVNQALDPTLSVRPMAVGHNRVYYHTRSIQPIRACEFDVDSEAEDAPVWLCQHYQRKVEEFTDVNQGEKQIMQLWNSLLLSVGPSQLVVCDNQLVNLCAYFLHRHGVTIHRRRLRNNLLLHFANLVDYGLLSAGQLRQLMVIYDKLIASHTILNNSSNSPGGSSHVLIGPSVNGATTTTVDVSSMEV</sequence>